<proteinExistence type="predicted"/>
<evidence type="ECO:0000313" key="2">
    <source>
        <dbReference type="Proteomes" id="UP001227268"/>
    </source>
</evidence>
<organism evidence="1 2">
    <name type="scientific">Naganishia friedmannii</name>
    <dbReference type="NCBI Taxonomy" id="89922"/>
    <lineage>
        <taxon>Eukaryota</taxon>
        <taxon>Fungi</taxon>
        <taxon>Dikarya</taxon>
        <taxon>Basidiomycota</taxon>
        <taxon>Agaricomycotina</taxon>
        <taxon>Tremellomycetes</taxon>
        <taxon>Filobasidiales</taxon>
        <taxon>Filobasidiaceae</taxon>
        <taxon>Naganishia</taxon>
    </lineage>
</organism>
<protein>
    <submittedName>
        <fullName evidence="1">Uncharacterized protein</fullName>
    </submittedName>
</protein>
<accession>A0ACC2V3N1</accession>
<evidence type="ECO:0000313" key="1">
    <source>
        <dbReference type="EMBL" id="KAJ9093718.1"/>
    </source>
</evidence>
<dbReference type="EMBL" id="JASBWT010000029">
    <property type="protein sequence ID" value="KAJ9093718.1"/>
    <property type="molecule type" value="Genomic_DNA"/>
</dbReference>
<comment type="caution">
    <text evidence="1">The sequence shown here is derived from an EMBL/GenBank/DDBJ whole genome shotgun (WGS) entry which is preliminary data.</text>
</comment>
<reference evidence="1" key="1">
    <citation type="submission" date="2023-04" db="EMBL/GenBank/DDBJ databases">
        <title>Draft Genome sequencing of Naganishia species isolated from polar environments using Oxford Nanopore Technology.</title>
        <authorList>
            <person name="Leo P."/>
            <person name="Venkateswaran K."/>
        </authorList>
    </citation>
    <scope>NUCLEOTIDE SEQUENCE</scope>
    <source>
        <strain evidence="1">MNA-CCFEE 5423</strain>
    </source>
</reference>
<sequence length="223" mass="24221">METHQFDWDEPPGNVCSSDETPVVWDQELYGRPDFAIEVSVILRSVSASSHAMVSILPAYTGGQDAHFTTMQSPPPVTIDWNRVQEVKLLEYNGICLGVEAVVLGCLSNPTTCGVYGQVDQTPVWVERSLRHVIEQPGACKESSSTAVSTVVYQASTACPQDIDPAKPFPMETAQADEKIEHLPDVEMKNISDSSLVHYVAQLRTTGSAAKAVAEGEDVIAEE</sequence>
<name>A0ACC2V3N1_9TREE</name>
<dbReference type="Proteomes" id="UP001227268">
    <property type="component" value="Unassembled WGS sequence"/>
</dbReference>
<keyword evidence="2" id="KW-1185">Reference proteome</keyword>
<gene>
    <name evidence="1" type="ORF">QFC21_006314</name>
</gene>